<accession>A0A2A4GBW7</accession>
<dbReference type="PANTHER" id="PTHR42693">
    <property type="entry name" value="ARYLSULFATASE FAMILY MEMBER"/>
    <property type="match status" value="1"/>
</dbReference>
<feature type="region of interest" description="Disordered" evidence="3">
    <location>
        <begin position="457"/>
        <end position="482"/>
    </location>
</feature>
<name>A0A2A4GBW7_9FLAO</name>
<sequence length="482" mass="53689">MKFPLWLIGLALALIGCKNQSKSDALNPERPPNVIIVFTDDQGYNDVGVFGANDIATPHLDRMAANGLTLTNFYSAQAVCSASRAGLLTGCYPNRIGIHNAFMPNTPIGLNPEETTMAEMLKSIGYSTAIFGKWHLGDQPEFMPTKQGFDEYFGIPYSNDMWPLHPQQGPVFDFGPLPLYENEKVIDTLTDQTHLTTQITEKGIDFIKRNKANPFFLYVAHPQPHVPLFVSDKFKGKSGRGLYGDVIMEIDWSVGQLIQTLKEEGLEDNTLVIFTSDNGPWLAYGNHAGSAYPLREGKGTAWEGGQREPFIAQFPKSFPKGKTLDQPLMAIDLLPTIAELTGAPLPQKTIDGKSALSLFEGSTQESPQDTYFFYYRVNELHGLRHKNWKMYFPHKYRTLNGGKAGMDGQAGRYNYVDIEEVELYNLDTDVSEKNNVAEQQPEIVAKMTALAEEMRQELGDALTEQKGTGNREPGKMTSDKPQ</sequence>
<dbReference type="PROSITE" id="PS51257">
    <property type="entry name" value="PROKAR_LIPOPROTEIN"/>
    <property type="match status" value="1"/>
</dbReference>
<keyword evidence="2" id="KW-0378">Hydrolase</keyword>
<evidence type="ECO:0000256" key="2">
    <source>
        <dbReference type="ARBA" id="ARBA00022801"/>
    </source>
</evidence>
<dbReference type="PANTHER" id="PTHR42693:SF53">
    <property type="entry name" value="ENDO-4-O-SULFATASE"/>
    <property type="match status" value="1"/>
</dbReference>
<dbReference type="CDD" id="cd16026">
    <property type="entry name" value="GALNS_like"/>
    <property type="match status" value="1"/>
</dbReference>
<dbReference type="Gene3D" id="3.40.720.10">
    <property type="entry name" value="Alkaline Phosphatase, subunit A"/>
    <property type="match status" value="1"/>
</dbReference>
<dbReference type="SUPFAM" id="SSF53649">
    <property type="entry name" value="Alkaline phosphatase-like"/>
    <property type="match status" value="1"/>
</dbReference>
<dbReference type="GO" id="GO:0004065">
    <property type="term" value="F:arylsulfatase activity"/>
    <property type="evidence" value="ECO:0007669"/>
    <property type="project" value="TreeGrafter"/>
</dbReference>
<dbReference type="RefSeq" id="WP_097441621.1">
    <property type="nucleotide sequence ID" value="NZ_NBWU01000001.1"/>
</dbReference>
<evidence type="ECO:0000313" key="5">
    <source>
        <dbReference type="EMBL" id="PCE66097.1"/>
    </source>
</evidence>
<evidence type="ECO:0000313" key="6">
    <source>
        <dbReference type="Proteomes" id="UP000219559"/>
    </source>
</evidence>
<keyword evidence="6" id="KW-1185">Reference proteome</keyword>
<gene>
    <name evidence="5" type="ORF">B7P33_02010</name>
</gene>
<organism evidence="5 6">
    <name type="scientific">Sediminicola luteus</name>
    <dbReference type="NCBI Taxonomy" id="319238"/>
    <lineage>
        <taxon>Bacteria</taxon>
        <taxon>Pseudomonadati</taxon>
        <taxon>Bacteroidota</taxon>
        <taxon>Flavobacteriia</taxon>
        <taxon>Flavobacteriales</taxon>
        <taxon>Flavobacteriaceae</taxon>
        <taxon>Sediminicola</taxon>
    </lineage>
</organism>
<dbReference type="InterPro" id="IPR000917">
    <property type="entry name" value="Sulfatase_N"/>
</dbReference>
<evidence type="ECO:0000256" key="3">
    <source>
        <dbReference type="SAM" id="MobiDB-lite"/>
    </source>
</evidence>
<dbReference type="EMBL" id="NBWU01000001">
    <property type="protein sequence ID" value="PCE66097.1"/>
    <property type="molecule type" value="Genomic_DNA"/>
</dbReference>
<dbReference type="Pfam" id="PF00884">
    <property type="entry name" value="Sulfatase"/>
    <property type="match status" value="1"/>
</dbReference>
<dbReference type="InterPro" id="IPR050738">
    <property type="entry name" value="Sulfatase"/>
</dbReference>
<proteinExistence type="inferred from homology"/>
<feature type="domain" description="Sulfatase N-terminal" evidence="4">
    <location>
        <begin position="32"/>
        <end position="343"/>
    </location>
</feature>
<dbReference type="Proteomes" id="UP000219559">
    <property type="component" value="Unassembled WGS sequence"/>
</dbReference>
<dbReference type="InterPro" id="IPR017850">
    <property type="entry name" value="Alkaline_phosphatase_core_sf"/>
</dbReference>
<evidence type="ECO:0000259" key="4">
    <source>
        <dbReference type="Pfam" id="PF00884"/>
    </source>
</evidence>
<reference evidence="5 6" key="1">
    <citation type="submission" date="2017-04" db="EMBL/GenBank/DDBJ databases">
        <title>A new member of the family Flavobacteriaceae isolated from ascidians.</title>
        <authorList>
            <person name="Chen L."/>
        </authorList>
    </citation>
    <scope>NUCLEOTIDE SEQUENCE [LARGE SCALE GENOMIC DNA]</scope>
    <source>
        <strain evidence="5 6">HQA918</strain>
    </source>
</reference>
<dbReference type="AlphaFoldDB" id="A0A2A4GBW7"/>
<feature type="compositionally biased region" description="Basic and acidic residues" evidence="3">
    <location>
        <begin position="472"/>
        <end position="482"/>
    </location>
</feature>
<comment type="caution">
    <text evidence="5">The sequence shown here is derived from an EMBL/GenBank/DDBJ whole genome shotgun (WGS) entry which is preliminary data.</text>
</comment>
<evidence type="ECO:0000256" key="1">
    <source>
        <dbReference type="ARBA" id="ARBA00008779"/>
    </source>
</evidence>
<dbReference type="OrthoDB" id="9777768at2"/>
<protein>
    <submittedName>
        <fullName evidence="5">Arylsulfatase</fullName>
    </submittedName>
</protein>
<comment type="similarity">
    <text evidence="1">Belongs to the sulfatase family.</text>
</comment>
<dbReference type="Pfam" id="PF14707">
    <property type="entry name" value="Sulfatase_C"/>
    <property type="match status" value="1"/>
</dbReference>
<dbReference type="Gene3D" id="3.30.1120.10">
    <property type="match status" value="1"/>
</dbReference>